<dbReference type="InterPro" id="IPR036515">
    <property type="entry name" value="Transposase_17_sf"/>
</dbReference>
<dbReference type="Gene3D" id="3.30.70.1290">
    <property type="entry name" value="Transposase IS200-like"/>
    <property type="match status" value="1"/>
</dbReference>
<dbReference type="GO" id="GO:0003677">
    <property type="term" value="F:DNA binding"/>
    <property type="evidence" value="ECO:0007669"/>
    <property type="project" value="InterPro"/>
</dbReference>
<evidence type="ECO:0000313" key="1">
    <source>
        <dbReference type="EMBL" id="VAX00309.1"/>
    </source>
</evidence>
<dbReference type="PANTHER" id="PTHR34322:SF2">
    <property type="entry name" value="TRANSPOSASE IS200-LIKE DOMAIN-CONTAINING PROTEIN"/>
    <property type="match status" value="1"/>
</dbReference>
<dbReference type="PANTHER" id="PTHR34322">
    <property type="entry name" value="TRANSPOSASE, Y1_TNP DOMAIN-CONTAINING"/>
    <property type="match status" value="1"/>
</dbReference>
<reference evidence="1" key="1">
    <citation type="submission" date="2018-06" db="EMBL/GenBank/DDBJ databases">
        <authorList>
            <person name="Zhirakovskaya E."/>
        </authorList>
    </citation>
    <scope>NUCLEOTIDE SEQUENCE</scope>
</reference>
<dbReference type="EMBL" id="UOFU01000196">
    <property type="protein sequence ID" value="VAX00309.1"/>
    <property type="molecule type" value="Genomic_DNA"/>
</dbReference>
<gene>
    <name evidence="1" type="ORF">MNBD_GAMMA20-1709</name>
</gene>
<protein>
    <submittedName>
        <fullName evidence="1">Transposase and inactivated derivatives</fullName>
    </submittedName>
</protein>
<dbReference type="GO" id="GO:0004803">
    <property type="term" value="F:transposase activity"/>
    <property type="evidence" value="ECO:0007669"/>
    <property type="project" value="InterPro"/>
</dbReference>
<dbReference type="SUPFAM" id="SSF143422">
    <property type="entry name" value="Transposase IS200-like"/>
    <property type="match status" value="1"/>
</dbReference>
<organism evidence="1">
    <name type="scientific">hydrothermal vent metagenome</name>
    <dbReference type="NCBI Taxonomy" id="652676"/>
    <lineage>
        <taxon>unclassified sequences</taxon>
        <taxon>metagenomes</taxon>
        <taxon>ecological metagenomes</taxon>
    </lineage>
</organism>
<name>A0A3B1A3I7_9ZZZZ</name>
<proteinExistence type="predicted"/>
<accession>A0A3B1A3I7</accession>
<sequence length="64" mass="7807">MLMKNLGQRYMQYINRTYRRSGTLWEGRFRSCLAQSEDYVLACYRYIELNPVRADIVNHPREYP</sequence>
<dbReference type="GO" id="GO:0006313">
    <property type="term" value="P:DNA transposition"/>
    <property type="evidence" value="ECO:0007669"/>
    <property type="project" value="InterPro"/>
</dbReference>
<dbReference type="AlphaFoldDB" id="A0A3B1A3I7"/>